<name>A0A0M0JUB7_9EUKA</name>
<evidence type="ECO:0000313" key="3">
    <source>
        <dbReference type="Proteomes" id="UP000037460"/>
    </source>
</evidence>
<sequence>MGATSPFAGCWRCDRHLFYDGSVLELERDGQPTRWAPLGVVDDRAFRKMDMIALLEETTQELLVPQGRRRAPLSADDSRGPDPAIRTRKHYVASLSKDEVQLHVSREFGHSGHVGEQWTLQRLAPCGSMPPVWPRESSAPESWAPERGERGERGEAPGRTYKHVFEDVMVDGRVHDATKELARVPAIQFNGARELATKASRLGVAQSYHIEHLERAHREANYNALGAAAALLLHFPELLCEVHGRTSTPPAGADPDLADHFGLSASELKATFEGCVGEGIDGQSVLLIPRRSFGDSLGPRSIPSSVRAVFGRYEANRSSRLIDMHELRQALAALELSTDTARAEALLETYEKANRPPPPPKKKVLDTVLEGGLPTQAK</sequence>
<evidence type="ECO:0000256" key="1">
    <source>
        <dbReference type="SAM" id="MobiDB-lite"/>
    </source>
</evidence>
<dbReference type="EMBL" id="JWZX01002327">
    <property type="protein sequence ID" value="KOO29932.1"/>
    <property type="molecule type" value="Genomic_DNA"/>
</dbReference>
<feature type="region of interest" description="Disordered" evidence="1">
    <location>
        <begin position="352"/>
        <end position="378"/>
    </location>
</feature>
<feature type="compositionally biased region" description="Basic and acidic residues" evidence="1">
    <location>
        <begin position="144"/>
        <end position="156"/>
    </location>
</feature>
<dbReference type="AlphaFoldDB" id="A0A0M0JUB7"/>
<accession>A0A0M0JUB7</accession>
<reference evidence="3" key="1">
    <citation type="journal article" date="2015" name="PLoS Genet.">
        <title>Genome Sequence and Transcriptome Analyses of Chrysochromulina tobin: Metabolic Tools for Enhanced Algal Fitness in the Prominent Order Prymnesiales (Haptophyceae).</title>
        <authorList>
            <person name="Hovde B.T."/>
            <person name="Deodato C.R."/>
            <person name="Hunsperger H.M."/>
            <person name="Ryken S.A."/>
            <person name="Yost W."/>
            <person name="Jha R.K."/>
            <person name="Patterson J."/>
            <person name="Monnat R.J. Jr."/>
            <person name="Barlow S.B."/>
            <person name="Starkenburg S.R."/>
            <person name="Cattolico R.A."/>
        </authorList>
    </citation>
    <scope>NUCLEOTIDE SEQUENCE</scope>
    <source>
        <strain evidence="3">CCMP291</strain>
    </source>
</reference>
<protein>
    <submittedName>
        <fullName evidence="2">Uncharacterized protein</fullName>
    </submittedName>
</protein>
<proteinExistence type="predicted"/>
<feature type="region of interest" description="Disordered" evidence="1">
    <location>
        <begin position="132"/>
        <end position="157"/>
    </location>
</feature>
<gene>
    <name evidence="2" type="ORF">Ctob_013495</name>
</gene>
<dbReference type="Proteomes" id="UP000037460">
    <property type="component" value="Unassembled WGS sequence"/>
</dbReference>
<comment type="caution">
    <text evidence="2">The sequence shown here is derived from an EMBL/GenBank/DDBJ whole genome shotgun (WGS) entry which is preliminary data.</text>
</comment>
<evidence type="ECO:0000313" key="2">
    <source>
        <dbReference type="EMBL" id="KOO29932.1"/>
    </source>
</evidence>
<organism evidence="2 3">
    <name type="scientific">Chrysochromulina tobinii</name>
    <dbReference type="NCBI Taxonomy" id="1460289"/>
    <lineage>
        <taxon>Eukaryota</taxon>
        <taxon>Haptista</taxon>
        <taxon>Haptophyta</taxon>
        <taxon>Prymnesiophyceae</taxon>
        <taxon>Prymnesiales</taxon>
        <taxon>Chrysochromulinaceae</taxon>
        <taxon>Chrysochromulina</taxon>
    </lineage>
</organism>
<keyword evidence="3" id="KW-1185">Reference proteome</keyword>